<dbReference type="AlphaFoldDB" id="X1B9M5"/>
<evidence type="ECO:0000256" key="1">
    <source>
        <dbReference type="SAM" id="MobiDB-lite"/>
    </source>
</evidence>
<dbReference type="EMBL" id="BART01016371">
    <property type="protein sequence ID" value="GAG80843.1"/>
    <property type="molecule type" value="Genomic_DNA"/>
</dbReference>
<gene>
    <name evidence="2" type="ORF">S01H4_31505</name>
</gene>
<proteinExistence type="predicted"/>
<accession>X1B9M5</accession>
<evidence type="ECO:0000313" key="2">
    <source>
        <dbReference type="EMBL" id="GAG80843.1"/>
    </source>
</evidence>
<feature type="non-terminal residue" evidence="2">
    <location>
        <position position="59"/>
    </location>
</feature>
<reference evidence="2" key="1">
    <citation type="journal article" date="2014" name="Front. Microbiol.">
        <title>High frequency of phylogenetically diverse reductive dehalogenase-homologous genes in deep subseafloor sedimentary metagenomes.</title>
        <authorList>
            <person name="Kawai M."/>
            <person name="Futagami T."/>
            <person name="Toyoda A."/>
            <person name="Takaki Y."/>
            <person name="Nishi S."/>
            <person name="Hori S."/>
            <person name="Arai W."/>
            <person name="Tsubouchi T."/>
            <person name="Morono Y."/>
            <person name="Uchiyama I."/>
            <person name="Ito T."/>
            <person name="Fujiyama A."/>
            <person name="Inagaki F."/>
            <person name="Takami H."/>
        </authorList>
    </citation>
    <scope>NUCLEOTIDE SEQUENCE</scope>
    <source>
        <strain evidence="2">Expedition CK06-06</strain>
    </source>
</reference>
<organism evidence="2">
    <name type="scientific">marine sediment metagenome</name>
    <dbReference type="NCBI Taxonomy" id="412755"/>
    <lineage>
        <taxon>unclassified sequences</taxon>
        <taxon>metagenomes</taxon>
        <taxon>ecological metagenomes</taxon>
    </lineage>
</organism>
<sequence>MSRRLDDILDNINASIGSLLKYPKVVYYNQAALQTKNDKTFPLVNTGNKKGVEISPNSN</sequence>
<name>X1B9M5_9ZZZZ</name>
<feature type="region of interest" description="Disordered" evidence="1">
    <location>
        <begin position="40"/>
        <end position="59"/>
    </location>
</feature>
<comment type="caution">
    <text evidence="2">The sequence shown here is derived from an EMBL/GenBank/DDBJ whole genome shotgun (WGS) entry which is preliminary data.</text>
</comment>
<protein>
    <submittedName>
        <fullName evidence="2">Uncharacterized protein</fullName>
    </submittedName>
</protein>